<keyword evidence="6" id="KW-1003">Cell membrane</keyword>
<reference evidence="8 9" key="1">
    <citation type="submission" date="2016-10" db="EMBL/GenBank/DDBJ databases">
        <authorList>
            <person name="de Groot N.N."/>
        </authorList>
    </citation>
    <scope>NUCLEOTIDE SEQUENCE [LARGE SCALE GENOMIC DNA]</scope>
    <source>
        <strain evidence="9">P4-7,KCTC 19426,CECT 7604</strain>
    </source>
</reference>
<evidence type="ECO:0000256" key="6">
    <source>
        <dbReference type="RuleBase" id="RU361157"/>
    </source>
</evidence>
<keyword evidence="6" id="KW-0813">Transport</keyword>
<dbReference type="PROSITE" id="PS51012">
    <property type="entry name" value="ABC_TM2"/>
    <property type="match status" value="1"/>
</dbReference>
<evidence type="ECO:0000313" key="8">
    <source>
        <dbReference type="EMBL" id="SDO35847.1"/>
    </source>
</evidence>
<dbReference type="InterPro" id="IPR000412">
    <property type="entry name" value="ABC_2_transport"/>
</dbReference>
<evidence type="ECO:0000259" key="7">
    <source>
        <dbReference type="PROSITE" id="PS51012"/>
    </source>
</evidence>
<dbReference type="AlphaFoldDB" id="A0A1H0IWK9"/>
<dbReference type="Proteomes" id="UP000198741">
    <property type="component" value="Chromosome I"/>
</dbReference>
<dbReference type="EMBL" id="LT629710">
    <property type="protein sequence ID" value="SDO35847.1"/>
    <property type="molecule type" value="Genomic_DNA"/>
</dbReference>
<feature type="transmembrane region" description="Helical" evidence="6">
    <location>
        <begin position="25"/>
        <end position="48"/>
    </location>
</feature>
<name>A0A1H0IWK9_9ACTN</name>
<dbReference type="OrthoDB" id="9778589at2"/>
<feature type="transmembrane region" description="Helical" evidence="6">
    <location>
        <begin position="200"/>
        <end position="222"/>
    </location>
</feature>
<gene>
    <name evidence="8" type="ORF">SAMN04515671_0684</name>
</gene>
<evidence type="ECO:0000256" key="2">
    <source>
        <dbReference type="ARBA" id="ARBA00022692"/>
    </source>
</evidence>
<keyword evidence="5" id="KW-0046">Antibiotic resistance</keyword>
<evidence type="ECO:0000256" key="5">
    <source>
        <dbReference type="ARBA" id="ARBA00023251"/>
    </source>
</evidence>
<evidence type="ECO:0000256" key="4">
    <source>
        <dbReference type="ARBA" id="ARBA00023136"/>
    </source>
</evidence>
<dbReference type="PANTHER" id="PTHR43027:SF2">
    <property type="entry name" value="TRANSPORT PERMEASE PROTEIN"/>
    <property type="match status" value="1"/>
</dbReference>
<feature type="transmembrane region" description="Helical" evidence="6">
    <location>
        <begin position="172"/>
        <end position="193"/>
    </location>
</feature>
<dbReference type="InterPro" id="IPR047817">
    <property type="entry name" value="ABC2_TM_bact-type"/>
</dbReference>
<dbReference type="STRING" id="1090615.SAMN04515671_0684"/>
<feature type="domain" description="ABC transmembrane type-2" evidence="7">
    <location>
        <begin position="23"/>
        <end position="252"/>
    </location>
</feature>
<evidence type="ECO:0000256" key="3">
    <source>
        <dbReference type="ARBA" id="ARBA00022989"/>
    </source>
</evidence>
<evidence type="ECO:0000256" key="1">
    <source>
        <dbReference type="ARBA" id="ARBA00004141"/>
    </source>
</evidence>
<dbReference type="GO" id="GO:0140359">
    <property type="term" value="F:ABC-type transporter activity"/>
    <property type="evidence" value="ECO:0007669"/>
    <property type="project" value="InterPro"/>
</dbReference>
<feature type="transmembrane region" description="Helical" evidence="6">
    <location>
        <begin position="109"/>
        <end position="131"/>
    </location>
</feature>
<comment type="subcellular location">
    <subcellularLocation>
        <location evidence="6">Cell membrane</location>
        <topology evidence="6">Multi-pass membrane protein</topology>
    </subcellularLocation>
    <subcellularLocation>
        <location evidence="1">Membrane</location>
        <topology evidence="1">Multi-pass membrane protein</topology>
    </subcellularLocation>
</comment>
<dbReference type="GO" id="GO:0046677">
    <property type="term" value="P:response to antibiotic"/>
    <property type="evidence" value="ECO:0007669"/>
    <property type="project" value="UniProtKB-KW"/>
</dbReference>
<accession>A0A1H0IWK9</accession>
<keyword evidence="2 6" id="KW-0812">Transmembrane</keyword>
<dbReference type="PANTHER" id="PTHR43027">
    <property type="entry name" value="DOXORUBICIN RESISTANCE ABC TRANSPORTER PERMEASE PROTEIN DRRC-RELATED"/>
    <property type="match status" value="1"/>
</dbReference>
<organism evidence="8 9">
    <name type="scientific">Nakamurella panacisegetis</name>
    <dbReference type="NCBI Taxonomy" id="1090615"/>
    <lineage>
        <taxon>Bacteria</taxon>
        <taxon>Bacillati</taxon>
        <taxon>Actinomycetota</taxon>
        <taxon>Actinomycetes</taxon>
        <taxon>Nakamurellales</taxon>
        <taxon>Nakamurellaceae</taxon>
        <taxon>Nakamurella</taxon>
    </lineage>
</organism>
<feature type="transmembrane region" description="Helical" evidence="6">
    <location>
        <begin position="228"/>
        <end position="246"/>
    </location>
</feature>
<evidence type="ECO:0000313" key="9">
    <source>
        <dbReference type="Proteomes" id="UP000198741"/>
    </source>
</evidence>
<keyword evidence="4 6" id="KW-0472">Membrane</keyword>
<protein>
    <recommendedName>
        <fullName evidence="6">Transport permease protein</fullName>
    </recommendedName>
</protein>
<comment type="similarity">
    <text evidence="6">Belongs to the ABC-2 integral membrane protein family.</text>
</comment>
<dbReference type="PIRSF" id="PIRSF006648">
    <property type="entry name" value="DrrB"/>
    <property type="match status" value="1"/>
</dbReference>
<dbReference type="InterPro" id="IPR052902">
    <property type="entry name" value="ABC-2_transporter"/>
</dbReference>
<dbReference type="GO" id="GO:0043190">
    <property type="term" value="C:ATP-binding cassette (ABC) transporter complex"/>
    <property type="evidence" value="ECO:0007669"/>
    <property type="project" value="InterPro"/>
</dbReference>
<proteinExistence type="inferred from homology"/>
<sequence>MSTVGLTLSQARYVNKAFWRNPARVFFTFAFPLMLLVIFTSLLGNGTVLVGSSAVKESTYYVAAMAAFAVIQACYSNIASSVTAQRDAGILKRIDGSPLPKGPFMGSRILHSVVVAVMLVLLTAAFGRAFYSSHIPTGTAIVEFLVMLVIGSASFCALGLAITAVIPNADASAPVVFGTVLPLCFVSGIFIPFGNSAPNWILWVGRIFPIKHFANGVMAGFLGTPFDWWDVLVVALWGAAGVLFAVRRFSWEPRTG</sequence>
<keyword evidence="3 6" id="KW-1133">Transmembrane helix</keyword>
<keyword evidence="9" id="KW-1185">Reference proteome</keyword>
<dbReference type="Pfam" id="PF01061">
    <property type="entry name" value="ABC2_membrane"/>
    <property type="match status" value="1"/>
</dbReference>
<feature type="transmembrane region" description="Helical" evidence="6">
    <location>
        <begin position="143"/>
        <end position="166"/>
    </location>
</feature>
<dbReference type="InterPro" id="IPR013525">
    <property type="entry name" value="ABC2_TM"/>
</dbReference>
<dbReference type="RefSeq" id="WP_157695150.1">
    <property type="nucleotide sequence ID" value="NZ_LT629710.1"/>
</dbReference>